<gene>
    <name evidence="1" type="ORF">GPECTOR_3g2</name>
</gene>
<evidence type="ECO:0000313" key="1">
    <source>
        <dbReference type="EMBL" id="KXZ55039.1"/>
    </source>
</evidence>
<reference evidence="2" key="1">
    <citation type="journal article" date="2016" name="Nat. Commun.">
        <title>The Gonium pectorale genome demonstrates co-option of cell cycle regulation during the evolution of multicellularity.</title>
        <authorList>
            <person name="Hanschen E.R."/>
            <person name="Marriage T.N."/>
            <person name="Ferris P.J."/>
            <person name="Hamaji T."/>
            <person name="Toyoda A."/>
            <person name="Fujiyama A."/>
            <person name="Neme R."/>
            <person name="Noguchi H."/>
            <person name="Minakuchi Y."/>
            <person name="Suzuki M."/>
            <person name="Kawai-Toyooka H."/>
            <person name="Smith D.R."/>
            <person name="Sparks H."/>
            <person name="Anderson J."/>
            <person name="Bakaric R."/>
            <person name="Luria V."/>
            <person name="Karger A."/>
            <person name="Kirschner M.W."/>
            <person name="Durand P.M."/>
            <person name="Michod R.E."/>
            <person name="Nozaki H."/>
            <person name="Olson B.J."/>
        </authorList>
    </citation>
    <scope>NUCLEOTIDE SEQUENCE [LARGE SCALE GENOMIC DNA]</scope>
    <source>
        <strain evidence="2">NIES-2863</strain>
    </source>
</reference>
<accession>A0A150GYW5</accession>
<protein>
    <submittedName>
        <fullName evidence="1">Uncharacterized protein</fullName>
    </submittedName>
</protein>
<keyword evidence="2" id="KW-1185">Reference proteome</keyword>
<dbReference type="AlphaFoldDB" id="A0A150GYW5"/>
<evidence type="ECO:0000313" key="2">
    <source>
        <dbReference type="Proteomes" id="UP000075714"/>
    </source>
</evidence>
<dbReference type="EMBL" id="LSYV01000004">
    <property type="protein sequence ID" value="KXZ55039.1"/>
    <property type="molecule type" value="Genomic_DNA"/>
</dbReference>
<comment type="caution">
    <text evidence="1">The sequence shown here is derived from an EMBL/GenBank/DDBJ whole genome shotgun (WGS) entry which is preliminary data.</text>
</comment>
<dbReference type="Proteomes" id="UP000075714">
    <property type="component" value="Unassembled WGS sequence"/>
</dbReference>
<organism evidence="1 2">
    <name type="scientific">Gonium pectorale</name>
    <name type="common">Green alga</name>
    <dbReference type="NCBI Taxonomy" id="33097"/>
    <lineage>
        <taxon>Eukaryota</taxon>
        <taxon>Viridiplantae</taxon>
        <taxon>Chlorophyta</taxon>
        <taxon>core chlorophytes</taxon>
        <taxon>Chlorophyceae</taxon>
        <taxon>CS clade</taxon>
        <taxon>Chlamydomonadales</taxon>
        <taxon>Volvocaceae</taxon>
        <taxon>Gonium</taxon>
    </lineage>
</organism>
<name>A0A150GYW5_GONPE</name>
<proteinExistence type="predicted"/>
<sequence>MDLDDIQYCYGDKQVELATFEAQPVKQYVRGVCHSVANGPLKGETRPVSIFVLTGSALAVALEDVGYPSIQHKITLAYLREEEEWMDIDDEKSHWAIIRTLRSCGAAV</sequence>